<sequence length="195" mass="22207">MRLTLDIPWHRYALIVALAEKMQGKGYWFGKTALQKLVYLLGAVYKVPCGYQYSLYIHGPYCSELTDDLDYMNALGAVSVDFDSRVNGYSISPAPGKDVIKSKAEEFLAVHQEHINKLLDEFGYMKTRDLELRSTIVYIDRAAHREKRNLSGREFIQEIHGIKPHFSVLEIESAVAELEAKGYVGRLSGVRLKVY</sequence>
<protein>
    <recommendedName>
        <fullName evidence="3">Antitoxin SocA-like Panacea domain-containing protein</fullName>
    </recommendedName>
</protein>
<dbReference type="Proteomes" id="UP000323166">
    <property type="component" value="Unassembled WGS sequence"/>
</dbReference>
<dbReference type="AlphaFoldDB" id="A0A5S4ZNM9"/>
<gene>
    <name evidence="1" type="ORF">LX24_02764</name>
</gene>
<accession>A0A5S4ZNM9</accession>
<name>A0A5S4ZNM9_9FIRM</name>
<keyword evidence="2" id="KW-1185">Reference proteome</keyword>
<comment type="caution">
    <text evidence="1">The sequence shown here is derived from an EMBL/GenBank/DDBJ whole genome shotgun (WGS) entry which is preliminary data.</text>
</comment>
<dbReference type="RefSeq" id="WP_166512698.1">
    <property type="nucleotide sequence ID" value="NZ_VNHM01000021.1"/>
</dbReference>
<evidence type="ECO:0000313" key="2">
    <source>
        <dbReference type="Proteomes" id="UP000323166"/>
    </source>
</evidence>
<reference evidence="1 2" key="1">
    <citation type="submission" date="2019-07" db="EMBL/GenBank/DDBJ databases">
        <title>Genomic Encyclopedia of Type Strains, Phase I: the one thousand microbial genomes (KMG-I) project.</title>
        <authorList>
            <person name="Kyrpides N."/>
        </authorList>
    </citation>
    <scope>NUCLEOTIDE SEQUENCE [LARGE SCALE GENOMIC DNA]</scope>
    <source>
        <strain evidence="1 2">DSM 6562</strain>
    </source>
</reference>
<evidence type="ECO:0008006" key="3">
    <source>
        <dbReference type="Google" id="ProtNLM"/>
    </source>
</evidence>
<dbReference type="EMBL" id="VNHM01000021">
    <property type="protein sequence ID" value="TYO93235.1"/>
    <property type="molecule type" value="Genomic_DNA"/>
</dbReference>
<evidence type="ECO:0000313" key="1">
    <source>
        <dbReference type="EMBL" id="TYO93235.1"/>
    </source>
</evidence>
<organism evidence="1 2">
    <name type="scientific">Desulfallas thermosapovorans DSM 6562</name>
    <dbReference type="NCBI Taxonomy" id="1121431"/>
    <lineage>
        <taxon>Bacteria</taxon>
        <taxon>Bacillati</taxon>
        <taxon>Bacillota</taxon>
        <taxon>Clostridia</taxon>
        <taxon>Eubacteriales</taxon>
        <taxon>Desulfallaceae</taxon>
        <taxon>Desulfallas</taxon>
    </lineage>
</organism>
<proteinExistence type="predicted"/>